<evidence type="ECO:0000256" key="1">
    <source>
        <dbReference type="ARBA" id="ARBA00012452"/>
    </source>
</evidence>
<dbReference type="AlphaFoldDB" id="A0A840YR55"/>
<dbReference type="InterPro" id="IPR010987">
    <property type="entry name" value="Glutathione-S-Trfase_C-like"/>
</dbReference>
<dbReference type="PANTHER" id="PTHR43900:SF3">
    <property type="entry name" value="GLUTATHIONE S-TRANSFERASE RHO"/>
    <property type="match status" value="1"/>
</dbReference>
<dbReference type="PROSITE" id="PS50405">
    <property type="entry name" value="GST_CTER"/>
    <property type="match status" value="1"/>
</dbReference>
<gene>
    <name evidence="5" type="ORF">FHT02_003184</name>
</gene>
<dbReference type="Pfam" id="PF13417">
    <property type="entry name" value="GST_N_3"/>
    <property type="match status" value="1"/>
</dbReference>
<sequence>MAATAPRAMRSVSAFTPRLLAQVIALVAGRGFEAGSMGASGRSWLREECLMIVFGSTLSPYVRKVMVFGAEKGLVLELKGAGMGRGGEDFAAASPFGKMPGFQDGDFRISDSTAIVTYLEAKFPEPALIPAEPEDRARTIWFDEFADTLMMAAGSAIFGERFVRPRVLKQEGDLKAADDAEHRLLPPLFDYLEAVAPEQGYLVGDRLTLADIAVASPLATLRCIGVQACEVQYPRTTVWLERILARPSFADIVIKDAALVKALGGPAVAAA</sequence>
<dbReference type="SFLD" id="SFLDG00358">
    <property type="entry name" value="Main_(cytGST)"/>
    <property type="match status" value="1"/>
</dbReference>
<reference evidence="5 6" key="1">
    <citation type="submission" date="2020-08" db="EMBL/GenBank/DDBJ databases">
        <title>Genomic Encyclopedia of Type Strains, Phase IV (KMG-IV): sequencing the most valuable type-strain genomes for metagenomic binning, comparative biology and taxonomic classification.</title>
        <authorList>
            <person name="Goeker M."/>
        </authorList>
    </citation>
    <scope>NUCLEOTIDE SEQUENCE [LARGE SCALE GENOMIC DNA]</scope>
    <source>
        <strain evidence="5 6">DSM 26736</strain>
    </source>
</reference>
<feature type="domain" description="GST C-terminal" evidence="4">
    <location>
        <begin position="132"/>
        <end position="263"/>
    </location>
</feature>
<dbReference type="CDD" id="cd00299">
    <property type="entry name" value="GST_C_family"/>
    <property type="match status" value="1"/>
</dbReference>
<dbReference type="InterPro" id="IPR004045">
    <property type="entry name" value="Glutathione_S-Trfase_N"/>
</dbReference>
<dbReference type="InterPro" id="IPR036282">
    <property type="entry name" value="Glutathione-S-Trfase_C_sf"/>
</dbReference>
<dbReference type="GO" id="GO:0005737">
    <property type="term" value="C:cytoplasm"/>
    <property type="evidence" value="ECO:0007669"/>
    <property type="project" value="TreeGrafter"/>
</dbReference>
<accession>A0A840YR55</accession>
<comment type="caution">
    <text evidence="5">The sequence shown here is derived from an EMBL/GenBank/DDBJ whole genome shotgun (WGS) entry which is preliminary data.</text>
</comment>
<dbReference type="SUPFAM" id="SSF52833">
    <property type="entry name" value="Thioredoxin-like"/>
    <property type="match status" value="1"/>
</dbReference>
<name>A0A840YR55_9SPHN</name>
<feature type="domain" description="GST N-terminal" evidence="3">
    <location>
        <begin position="49"/>
        <end position="127"/>
    </location>
</feature>
<evidence type="ECO:0000259" key="4">
    <source>
        <dbReference type="PROSITE" id="PS50405"/>
    </source>
</evidence>
<dbReference type="Gene3D" id="3.40.30.10">
    <property type="entry name" value="Glutaredoxin"/>
    <property type="match status" value="1"/>
</dbReference>
<dbReference type="PROSITE" id="PS50404">
    <property type="entry name" value="GST_NTER"/>
    <property type="match status" value="1"/>
</dbReference>
<dbReference type="InterPro" id="IPR040079">
    <property type="entry name" value="Glutathione_S-Trfase"/>
</dbReference>
<dbReference type="InterPro" id="IPR036249">
    <property type="entry name" value="Thioredoxin-like_sf"/>
</dbReference>
<dbReference type="Pfam" id="PF00043">
    <property type="entry name" value="GST_C"/>
    <property type="match status" value="1"/>
</dbReference>
<evidence type="ECO:0000313" key="5">
    <source>
        <dbReference type="EMBL" id="MBB5711931.1"/>
    </source>
</evidence>
<dbReference type="Proteomes" id="UP000527143">
    <property type="component" value="Unassembled WGS sequence"/>
</dbReference>
<evidence type="ECO:0000256" key="2">
    <source>
        <dbReference type="ARBA" id="ARBA00022679"/>
    </source>
</evidence>
<dbReference type="InterPro" id="IPR004046">
    <property type="entry name" value="GST_C"/>
</dbReference>
<dbReference type="PANTHER" id="PTHR43900">
    <property type="entry name" value="GLUTATHIONE S-TRANSFERASE RHO"/>
    <property type="match status" value="1"/>
</dbReference>
<dbReference type="Gene3D" id="1.20.1050.10">
    <property type="match status" value="1"/>
</dbReference>
<keyword evidence="6" id="KW-1185">Reference proteome</keyword>
<dbReference type="GO" id="GO:0004364">
    <property type="term" value="F:glutathione transferase activity"/>
    <property type="evidence" value="ECO:0007669"/>
    <property type="project" value="UniProtKB-EC"/>
</dbReference>
<organism evidence="5 6">
    <name type="scientific">Sphingomonas xinjiangensis</name>
    <dbReference type="NCBI Taxonomy" id="643568"/>
    <lineage>
        <taxon>Bacteria</taxon>
        <taxon>Pseudomonadati</taxon>
        <taxon>Pseudomonadota</taxon>
        <taxon>Alphaproteobacteria</taxon>
        <taxon>Sphingomonadales</taxon>
        <taxon>Sphingomonadaceae</taxon>
        <taxon>Sphingomonas</taxon>
    </lineage>
</organism>
<keyword evidence="2 5" id="KW-0808">Transferase</keyword>
<dbReference type="SUPFAM" id="SSF47616">
    <property type="entry name" value="GST C-terminal domain-like"/>
    <property type="match status" value="1"/>
</dbReference>
<dbReference type="SFLD" id="SFLDS00019">
    <property type="entry name" value="Glutathione_Transferase_(cytos"/>
    <property type="match status" value="1"/>
</dbReference>
<dbReference type="CDD" id="cd00570">
    <property type="entry name" value="GST_N_family"/>
    <property type="match status" value="1"/>
</dbReference>
<dbReference type="EC" id="2.5.1.18" evidence="1"/>
<protein>
    <recommendedName>
        <fullName evidence="1">glutathione transferase</fullName>
        <ecNumber evidence="1">2.5.1.18</ecNumber>
    </recommendedName>
</protein>
<proteinExistence type="predicted"/>
<dbReference type="EMBL" id="JACIJF010000011">
    <property type="protein sequence ID" value="MBB5711931.1"/>
    <property type="molecule type" value="Genomic_DNA"/>
</dbReference>
<evidence type="ECO:0000259" key="3">
    <source>
        <dbReference type="PROSITE" id="PS50404"/>
    </source>
</evidence>
<evidence type="ECO:0000313" key="6">
    <source>
        <dbReference type="Proteomes" id="UP000527143"/>
    </source>
</evidence>
<dbReference type="GO" id="GO:0043295">
    <property type="term" value="F:glutathione binding"/>
    <property type="evidence" value="ECO:0007669"/>
    <property type="project" value="TreeGrafter"/>
</dbReference>
<dbReference type="RefSeq" id="WP_343056970.1">
    <property type="nucleotide sequence ID" value="NZ_JACIJF010000011.1"/>
</dbReference>